<dbReference type="Proteomes" id="UP000719412">
    <property type="component" value="Unassembled WGS sequence"/>
</dbReference>
<keyword evidence="3" id="KW-1185">Reference proteome</keyword>
<proteinExistence type="predicted"/>
<feature type="compositionally biased region" description="Polar residues" evidence="1">
    <location>
        <begin position="1"/>
        <end position="14"/>
    </location>
</feature>
<dbReference type="EMBL" id="JABDTM020025742">
    <property type="protein sequence ID" value="KAH0812864.1"/>
    <property type="molecule type" value="Genomic_DNA"/>
</dbReference>
<accession>A0A8J6HDQ4</accession>
<evidence type="ECO:0000313" key="3">
    <source>
        <dbReference type="Proteomes" id="UP000719412"/>
    </source>
</evidence>
<gene>
    <name evidence="2" type="ORF">GEV33_009927</name>
</gene>
<evidence type="ECO:0000313" key="2">
    <source>
        <dbReference type="EMBL" id="KAH0812864.1"/>
    </source>
</evidence>
<dbReference type="AlphaFoldDB" id="A0A8J6HDQ4"/>
<feature type="region of interest" description="Disordered" evidence="1">
    <location>
        <begin position="1"/>
        <end position="32"/>
    </location>
</feature>
<reference evidence="2" key="1">
    <citation type="journal article" date="2020" name="J Insects Food Feed">
        <title>The yellow mealworm (Tenebrio molitor) genome: a resource for the emerging insects as food and feed industry.</title>
        <authorList>
            <person name="Eriksson T."/>
            <person name="Andere A."/>
            <person name="Kelstrup H."/>
            <person name="Emery V."/>
            <person name="Picard C."/>
        </authorList>
    </citation>
    <scope>NUCLEOTIDE SEQUENCE</scope>
    <source>
        <strain evidence="2">Stoneville</strain>
        <tissue evidence="2">Whole head</tissue>
    </source>
</reference>
<comment type="caution">
    <text evidence="2">The sequence shown here is derived from an EMBL/GenBank/DDBJ whole genome shotgun (WGS) entry which is preliminary data.</text>
</comment>
<reference evidence="2" key="2">
    <citation type="submission" date="2021-08" db="EMBL/GenBank/DDBJ databases">
        <authorList>
            <person name="Eriksson T."/>
        </authorList>
    </citation>
    <scope>NUCLEOTIDE SEQUENCE</scope>
    <source>
        <strain evidence="2">Stoneville</strain>
        <tissue evidence="2">Whole head</tissue>
    </source>
</reference>
<name>A0A8J6HDQ4_TENMO</name>
<protein>
    <submittedName>
        <fullName evidence="2">Uncharacterized protein</fullName>
    </submittedName>
</protein>
<evidence type="ECO:0000256" key="1">
    <source>
        <dbReference type="SAM" id="MobiDB-lite"/>
    </source>
</evidence>
<sequence>MEAASCSSVGTSEHMNGDRSEPWGTPADRPIFTRPIGNPASMSLCNPDFVKCLGYVQKYGSHVFFSVSTSGDPFDHSQQLELLDSWETCFPMECVPDDPGCVESSTEEFILELRVGHVSPDHRAVHHSRERGYTELESFIELGFAVLDLVFLRDDVFAGRSDVMTSEKNYTVIALVGPPFPQKMLFSSSFRHLSCVDCPASGKGNSEIVARLLFLPSLRESIPATSVFFSTSPREVGDLGSLLIRSSRVVQNLRIFFCVNGF</sequence>
<organism evidence="2 3">
    <name type="scientific">Tenebrio molitor</name>
    <name type="common">Yellow mealworm beetle</name>
    <dbReference type="NCBI Taxonomy" id="7067"/>
    <lineage>
        <taxon>Eukaryota</taxon>
        <taxon>Metazoa</taxon>
        <taxon>Ecdysozoa</taxon>
        <taxon>Arthropoda</taxon>
        <taxon>Hexapoda</taxon>
        <taxon>Insecta</taxon>
        <taxon>Pterygota</taxon>
        <taxon>Neoptera</taxon>
        <taxon>Endopterygota</taxon>
        <taxon>Coleoptera</taxon>
        <taxon>Polyphaga</taxon>
        <taxon>Cucujiformia</taxon>
        <taxon>Tenebrionidae</taxon>
        <taxon>Tenebrio</taxon>
    </lineage>
</organism>